<name>A0A9N9LLF9_9HELO</name>
<sequence>MTSRWLFGIYQNYKKDTGVFNSWLTTTAIKCGYTHDTLPSHTFEEPTIIKVSVALLLQQAKYLANQKPPIQVPYIVVRSARRAIEARWKCRQLYDDILAGMEDGNAALKKSNEGHEYFVNTMEAILEILGPFLQQEVISGASRQVSSTEANIFELLEMEDCDDDESSPLSSRNESPKERFEIFDLSQAESASNPLQTWRSWRVQAFYAIEELQAIRRHVYSVWEDYQNGKVDMIVASFVTEVAFNLIESIEREKM</sequence>
<dbReference type="AlphaFoldDB" id="A0A9N9LLF9"/>
<evidence type="ECO:0000259" key="1">
    <source>
        <dbReference type="Pfam" id="PF20253"/>
    </source>
</evidence>
<comment type="caution">
    <text evidence="2">The sequence shown here is derived from an EMBL/GenBank/DDBJ whole genome shotgun (WGS) entry which is preliminary data.</text>
</comment>
<feature type="domain" description="DUF6604" evidence="1">
    <location>
        <begin position="11"/>
        <end position="253"/>
    </location>
</feature>
<evidence type="ECO:0000313" key="2">
    <source>
        <dbReference type="EMBL" id="CAG8975903.1"/>
    </source>
</evidence>
<dbReference type="Proteomes" id="UP000701801">
    <property type="component" value="Unassembled WGS sequence"/>
</dbReference>
<dbReference type="Pfam" id="PF20253">
    <property type="entry name" value="DUF6604"/>
    <property type="match status" value="1"/>
</dbReference>
<dbReference type="OrthoDB" id="5238236at2759"/>
<dbReference type="InterPro" id="IPR046539">
    <property type="entry name" value="DUF6604"/>
</dbReference>
<reference evidence="2" key="1">
    <citation type="submission" date="2021-07" db="EMBL/GenBank/DDBJ databases">
        <authorList>
            <person name="Durling M."/>
        </authorList>
    </citation>
    <scope>NUCLEOTIDE SEQUENCE</scope>
</reference>
<evidence type="ECO:0000313" key="3">
    <source>
        <dbReference type="Proteomes" id="UP000701801"/>
    </source>
</evidence>
<protein>
    <recommendedName>
        <fullName evidence="1">DUF6604 domain-containing protein</fullName>
    </recommendedName>
</protein>
<keyword evidence="3" id="KW-1185">Reference proteome</keyword>
<proteinExistence type="predicted"/>
<gene>
    <name evidence="2" type="ORF">HYALB_00006520</name>
</gene>
<dbReference type="PANTHER" id="PTHR38795">
    <property type="entry name" value="DUF6604 DOMAIN-CONTAINING PROTEIN"/>
    <property type="match status" value="1"/>
</dbReference>
<organism evidence="2 3">
    <name type="scientific">Hymenoscyphus albidus</name>
    <dbReference type="NCBI Taxonomy" id="595503"/>
    <lineage>
        <taxon>Eukaryota</taxon>
        <taxon>Fungi</taxon>
        <taxon>Dikarya</taxon>
        <taxon>Ascomycota</taxon>
        <taxon>Pezizomycotina</taxon>
        <taxon>Leotiomycetes</taxon>
        <taxon>Helotiales</taxon>
        <taxon>Helotiaceae</taxon>
        <taxon>Hymenoscyphus</taxon>
    </lineage>
</organism>
<dbReference type="PANTHER" id="PTHR38795:SF1">
    <property type="entry name" value="DUF6604 DOMAIN-CONTAINING PROTEIN"/>
    <property type="match status" value="1"/>
</dbReference>
<dbReference type="EMBL" id="CAJVRM010000155">
    <property type="protein sequence ID" value="CAG8975903.1"/>
    <property type="molecule type" value="Genomic_DNA"/>
</dbReference>
<accession>A0A9N9LLF9</accession>